<dbReference type="PRINTS" id="PR00604">
    <property type="entry name" value="CYTCHRMECIAB"/>
</dbReference>
<dbReference type="GO" id="GO:0020037">
    <property type="term" value="F:heme binding"/>
    <property type="evidence" value="ECO:0007669"/>
    <property type="project" value="InterPro"/>
</dbReference>
<evidence type="ECO:0000256" key="1">
    <source>
        <dbReference type="ARBA" id="ARBA00004162"/>
    </source>
</evidence>
<evidence type="ECO:0000256" key="4">
    <source>
        <dbReference type="ARBA" id="ARBA00022617"/>
    </source>
</evidence>
<dbReference type="PANTHER" id="PTHR11961">
    <property type="entry name" value="CYTOCHROME C"/>
    <property type="match status" value="1"/>
</dbReference>
<dbReference type="GO" id="GO:0005886">
    <property type="term" value="C:plasma membrane"/>
    <property type="evidence" value="ECO:0007669"/>
    <property type="project" value="UniProtKB-SubCell"/>
</dbReference>
<feature type="transmembrane region" description="Helical" evidence="13">
    <location>
        <begin position="6"/>
        <end position="26"/>
    </location>
</feature>
<feature type="region of interest" description="Disordered" evidence="12">
    <location>
        <begin position="175"/>
        <end position="216"/>
    </location>
</feature>
<evidence type="ECO:0000256" key="13">
    <source>
        <dbReference type="SAM" id="Phobius"/>
    </source>
</evidence>
<keyword evidence="6 11" id="KW-0479">Metal-binding</keyword>
<keyword evidence="7" id="KW-0249">Electron transport</keyword>
<dbReference type="AlphaFoldDB" id="A0A964T5Q4"/>
<gene>
    <name evidence="15" type="ORF">E4O86_14970</name>
</gene>
<accession>A0A964T5Q4</accession>
<evidence type="ECO:0000259" key="14">
    <source>
        <dbReference type="PROSITE" id="PS51007"/>
    </source>
</evidence>
<dbReference type="SUPFAM" id="SSF46626">
    <property type="entry name" value="Cytochrome c"/>
    <property type="match status" value="1"/>
</dbReference>
<evidence type="ECO:0000256" key="8">
    <source>
        <dbReference type="ARBA" id="ARBA00022989"/>
    </source>
</evidence>
<proteinExistence type="predicted"/>
<dbReference type="RefSeq" id="WP_161141363.1">
    <property type="nucleotide sequence ID" value="NZ_SPKJ01000057.1"/>
</dbReference>
<dbReference type="GO" id="GO:0009055">
    <property type="term" value="F:electron transfer activity"/>
    <property type="evidence" value="ECO:0007669"/>
    <property type="project" value="InterPro"/>
</dbReference>
<feature type="compositionally biased region" description="Low complexity" evidence="12">
    <location>
        <begin position="181"/>
        <end position="216"/>
    </location>
</feature>
<dbReference type="Pfam" id="PF00034">
    <property type="entry name" value="Cytochrom_C"/>
    <property type="match status" value="1"/>
</dbReference>
<keyword evidence="2" id="KW-0813">Transport</keyword>
<dbReference type="EMBL" id="SPKJ01000057">
    <property type="protein sequence ID" value="MYZ49016.1"/>
    <property type="molecule type" value="Genomic_DNA"/>
</dbReference>
<sequence length="216" mass="22290">MDSFELNKIAGAILFALLIAFGISILSEIMFEREAPEEPAYVIAIAEPSAGGAGEAQEAGPDFNTLLASADPAKGQQIAAKCTACHTLEKGGGNKVGPHLWDVVERPIASVSDFSYSDAMVAFSENHTQVWNYEHLNRFLHDPKGTVPGTKMSFAGLKKDDERAAVVAYLRSLSDSPKPLPAATAEAAPAAAGEAAPAAGGEQPAQSGEAAAPAGG</sequence>
<evidence type="ECO:0000256" key="7">
    <source>
        <dbReference type="ARBA" id="ARBA00022982"/>
    </source>
</evidence>
<evidence type="ECO:0000313" key="16">
    <source>
        <dbReference type="Proteomes" id="UP000773614"/>
    </source>
</evidence>
<dbReference type="FunFam" id="1.10.760.10:FF:000026">
    <property type="entry name" value="Cytochrome C, membrane-bound"/>
    <property type="match status" value="1"/>
</dbReference>
<keyword evidence="10 13" id="KW-0472">Membrane</keyword>
<evidence type="ECO:0000313" key="15">
    <source>
        <dbReference type="EMBL" id="MYZ49016.1"/>
    </source>
</evidence>
<evidence type="ECO:0000256" key="2">
    <source>
        <dbReference type="ARBA" id="ARBA00022448"/>
    </source>
</evidence>
<evidence type="ECO:0000256" key="3">
    <source>
        <dbReference type="ARBA" id="ARBA00022475"/>
    </source>
</evidence>
<keyword evidence="16" id="KW-1185">Reference proteome</keyword>
<comment type="subcellular location">
    <subcellularLocation>
        <location evidence="1">Cell membrane</location>
        <topology evidence="1">Single-pass membrane protein</topology>
    </subcellularLocation>
</comment>
<protein>
    <submittedName>
        <fullName evidence="15">Cytochrome c family protein</fullName>
    </submittedName>
</protein>
<keyword evidence="8 13" id="KW-1133">Transmembrane helix</keyword>
<dbReference type="Proteomes" id="UP000773614">
    <property type="component" value="Unassembled WGS sequence"/>
</dbReference>
<evidence type="ECO:0000256" key="9">
    <source>
        <dbReference type="ARBA" id="ARBA00023004"/>
    </source>
</evidence>
<feature type="non-terminal residue" evidence="15">
    <location>
        <position position="216"/>
    </location>
</feature>
<keyword evidence="4 11" id="KW-0349">Heme</keyword>
<dbReference type="InterPro" id="IPR002327">
    <property type="entry name" value="Cyt_c_1A/1B"/>
</dbReference>
<comment type="caution">
    <text evidence="15">The sequence shown here is derived from an EMBL/GenBank/DDBJ whole genome shotgun (WGS) entry which is preliminary data.</text>
</comment>
<reference evidence="15" key="1">
    <citation type="submission" date="2019-03" db="EMBL/GenBank/DDBJ databases">
        <title>Afifella sp. nov., isolated from activated sludge.</title>
        <authorList>
            <person name="Li Q."/>
            <person name="Liu Y."/>
        </authorList>
    </citation>
    <scope>NUCLEOTIDE SEQUENCE</scope>
    <source>
        <strain evidence="15">L72</strain>
    </source>
</reference>
<dbReference type="InterPro" id="IPR036909">
    <property type="entry name" value="Cyt_c-like_dom_sf"/>
</dbReference>
<dbReference type="GO" id="GO:0046872">
    <property type="term" value="F:metal ion binding"/>
    <property type="evidence" value="ECO:0007669"/>
    <property type="project" value="UniProtKB-KW"/>
</dbReference>
<evidence type="ECO:0000256" key="6">
    <source>
        <dbReference type="ARBA" id="ARBA00022723"/>
    </source>
</evidence>
<name>A0A964T5Q4_9HYPH</name>
<dbReference type="InterPro" id="IPR009056">
    <property type="entry name" value="Cyt_c-like_dom"/>
</dbReference>
<feature type="domain" description="Cytochrome c" evidence="14">
    <location>
        <begin position="70"/>
        <end position="174"/>
    </location>
</feature>
<keyword evidence="9 11" id="KW-0408">Iron</keyword>
<dbReference type="PROSITE" id="PS51007">
    <property type="entry name" value="CYTC"/>
    <property type="match status" value="1"/>
</dbReference>
<organism evidence="15 16">
    <name type="scientific">Propylenella binzhouense</name>
    <dbReference type="NCBI Taxonomy" id="2555902"/>
    <lineage>
        <taxon>Bacteria</taxon>
        <taxon>Pseudomonadati</taxon>
        <taxon>Pseudomonadota</taxon>
        <taxon>Alphaproteobacteria</taxon>
        <taxon>Hyphomicrobiales</taxon>
        <taxon>Propylenellaceae</taxon>
        <taxon>Propylenella</taxon>
    </lineage>
</organism>
<keyword evidence="5 13" id="KW-0812">Transmembrane</keyword>
<evidence type="ECO:0000256" key="12">
    <source>
        <dbReference type="SAM" id="MobiDB-lite"/>
    </source>
</evidence>
<dbReference type="Gene3D" id="1.10.760.10">
    <property type="entry name" value="Cytochrome c-like domain"/>
    <property type="match status" value="1"/>
</dbReference>
<evidence type="ECO:0000256" key="11">
    <source>
        <dbReference type="PROSITE-ProRule" id="PRU00433"/>
    </source>
</evidence>
<evidence type="ECO:0000256" key="10">
    <source>
        <dbReference type="ARBA" id="ARBA00023136"/>
    </source>
</evidence>
<dbReference type="OrthoDB" id="9805828at2"/>
<evidence type="ECO:0000256" key="5">
    <source>
        <dbReference type="ARBA" id="ARBA00022692"/>
    </source>
</evidence>
<keyword evidence="3" id="KW-1003">Cell membrane</keyword>